<dbReference type="SMART" id="SM00034">
    <property type="entry name" value="CLECT"/>
    <property type="match status" value="1"/>
</dbReference>
<protein>
    <submittedName>
        <fullName evidence="4">Lectin BRA-2-like isoform X1</fullName>
    </submittedName>
</protein>
<gene>
    <name evidence="4" type="primary">LOC115630727</name>
</gene>
<accession>A0A6J2U7V2</accession>
<feature type="domain" description="C-type lectin" evidence="2">
    <location>
        <begin position="28"/>
        <end position="151"/>
    </location>
</feature>
<sequence length="198" mass="22482">MAFLFDSLCILSLLGTTLAYCPDGFVVLGNKCYYISMKLVTWHIAEKICRSANSDMLVYSTDQERSLVMSYLKKHTIPNECWTKGVWTAINKIGKKQFVVHSSNTTIPLLVWGKKKPGKPEQQCVAACEDSPHGIVYHDVRCDGKFWVICQTDLPQSDTQPKSDATVVPWQPILIICILFRAMCFTFSRIYCCAHQFI</sequence>
<dbReference type="RefSeq" id="XP_030383242.1">
    <property type="nucleotide sequence ID" value="XM_030527382.1"/>
</dbReference>
<evidence type="ECO:0000313" key="4">
    <source>
        <dbReference type="RefSeq" id="XP_030383242.1"/>
    </source>
</evidence>
<dbReference type="GeneID" id="115630727"/>
<dbReference type="OrthoDB" id="7357196at2759"/>
<dbReference type="PANTHER" id="PTHR22803">
    <property type="entry name" value="MANNOSE, PHOSPHOLIPASE, LECTIN RECEPTOR RELATED"/>
    <property type="match status" value="1"/>
</dbReference>
<feature type="chain" id="PRO_5027071084" evidence="1">
    <location>
        <begin position="20"/>
        <end position="198"/>
    </location>
</feature>
<dbReference type="Proteomes" id="UP000504634">
    <property type="component" value="Unplaced"/>
</dbReference>
<dbReference type="InterPro" id="IPR050111">
    <property type="entry name" value="C-type_lectin/snaclec_domain"/>
</dbReference>
<feature type="signal peptide" evidence="1">
    <location>
        <begin position="1"/>
        <end position="19"/>
    </location>
</feature>
<dbReference type="InterPro" id="IPR001304">
    <property type="entry name" value="C-type_lectin-like"/>
</dbReference>
<dbReference type="AlphaFoldDB" id="A0A6J2U7V2"/>
<dbReference type="PROSITE" id="PS50041">
    <property type="entry name" value="C_TYPE_LECTIN_2"/>
    <property type="match status" value="1"/>
</dbReference>
<keyword evidence="1" id="KW-0732">Signal</keyword>
<dbReference type="Pfam" id="PF00059">
    <property type="entry name" value="Lectin_C"/>
    <property type="match status" value="1"/>
</dbReference>
<organism evidence="3 4">
    <name type="scientific">Drosophila lebanonensis</name>
    <name type="common">Fruit fly</name>
    <name type="synonym">Scaptodrosophila lebanonensis</name>
    <dbReference type="NCBI Taxonomy" id="7225"/>
    <lineage>
        <taxon>Eukaryota</taxon>
        <taxon>Metazoa</taxon>
        <taxon>Ecdysozoa</taxon>
        <taxon>Arthropoda</taxon>
        <taxon>Hexapoda</taxon>
        <taxon>Insecta</taxon>
        <taxon>Pterygota</taxon>
        <taxon>Neoptera</taxon>
        <taxon>Endopterygota</taxon>
        <taxon>Diptera</taxon>
        <taxon>Brachycera</taxon>
        <taxon>Muscomorpha</taxon>
        <taxon>Ephydroidea</taxon>
        <taxon>Drosophilidae</taxon>
        <taxon>Scaptodrosophila</taxon>
    </lineage>
</organism>
<evidence type="ECO:0000313" key="3">
    <source>
        <dbReference type="Proteomes" id="UP000504634"/>
    </source>
</evidence>
<dbReference type="InterPro" id="IPR016187">
    <property type="entry name" value="CTDL_fold"/>
</dbReference>
<reference evidence="4" key="1">
    <citation type="submission" date="2025-08" db="UniProtKB">
        <authorList>
            <consortium name="RefSeq"/>
        </authorList>
    </citation>
    <scope>IDENTIFICATION</scope>
    <source>
        <strain evidence="4">11010-0011.00</strain>
        <tissue evidence="4">Whole body</tissue>
    </source>
</reference>
<keyword evidence="3" id="KW-1185">Reference proteome</keyword>
<evidence type="ECO:0000256" key="1">
    <source>
        <dbReference type="SAM" id="SignalP"/>
    </source>
</evidence>
<evidence type="ECO:0000259" key="2">
    <source>
        <dbReference type="PROSITE" id="PS50041"/>
    </source>
</evidence>
<name>A0A6J2U7V2_DROLE</name>
<proteinExistence type="predicted"/>
<dbReference type="CDD" id="cd00037">
    <property type="entry name" value="CLECT"/>
    <property type="match status" value="1"/>
</dbReference>
<dbReference type="SUPFAM" id="SSF56436">
    <property type="entry name" value="C-type lectin-like"/>
    <property type="match status" value="1"/>
</dbReference>
<dbReference type="Gene3D" id="3.10.100.10">
    <property type="entry name" value="Mannose-Binding Protein A, subunit A"/>
    <property type="match status" value="1"/>
</dbReference>
<dbReference type="InterPro" id="IPR016186">
    <property type="entry name" value="C-type_lectin-like/link_sf"/>
</dbReference>